<comment type="catalytic activity">
    <reaction evidence="1">
        <text>1-(5-phospho-beta-D-ribosyl)-5'-AMP + H2O = 1-(5-phospho-beta-D-ribosyl)-5-[(5-phospho-beta-D-ribosylamino)methylideneamino]imidazole-4-carboxamide</text>
        <dbReference type="Rhea" id="RHEA:20049"/>
        <dbReference type="ChEBI" id="CHEBI:15377"/>
        <dbReference type="ChEBI" id="CHEBI:58435"/>
        <dbReference type="ChEBI" id="CHEBI:59457"/>
        <dbReference type="EC" id="3.5.4.19"/>
    </reaction>
</comment>
<keyword evidence="4" id="KW-0028">Amino-acid biosynthesis</keyword>
<reference evidence="9" key="1">
    <citation type="submission" date="2015-10" db="EMBL/GenBank/DDBJ databases">
        <title>Niche specialization of a soil ammonia-oxidizing archaeon, Candidatus Nitrosocosmicus oleophilus.</title>
        <authorList>
            <person name="Jung M.-Y."/>
            <person name="Rhee S.-K."/>
        </authorList>
    </citation>
    <scope>NUCLEOTIDE SEQUENCE [LARGE SCALE GENOMIC DNA]</scope>
    <source>
        <strain evidence="9">MY3</strain>
    </source>
</reference>
<evidence type="ECO:0000256" key="3">
    <source>
        <dbReference type="ARBA" id="ARBA00012721"/>
    </source>
</evidence>
<dbReference type="AlphaFoldDB" id="A0A654LWG5"/>
<dbReference type="FunFam" id="3.10.20.810:FF:000001">
    <property type="entry name" value="Histidine biosynthesis bifunctional protein HisIE"/>
    <property type="match status" value="1"/>
</dbReference>
<dbReference type="InterPro" id="IPR002496">
    <property type="entry name" value="PRib_AMP_CycHydrolase_dom"/>
</dbReference>
<dbReference type="PANTHER" id="PTHR42945:SF1">
    <property type="entry name" value="HISTIDINE BIOSYNTHESIS BIFUNCTIONAL PROTEIN HIS7"/>
    <property type="match status" value="1"/>
</dbReference>
<dbReference type="UniPathway" id="UPA00031">
    <property type="reaction ID" value="UER00008"/>
</dbReference>
<dbReference type="InterPro" id="IPR038019">
    <property type="entry name" value="PRib_AMP_CycHydrolase_sf"/>
</dbReference>
<organism evidence="8 9">
    <name type="scientific">Candidatus Nitrosocosmicus oleophilus</name>
    <dbReference type="NCBI Taxonomy" id="1353260"/>
    <lineage>
        <taxon>Archaea</taxon>
        <taxon>Nitrososphaerota</taxon>
        <taxon>Nitrososphaeria</taxon>
        <taxon>Nitrososphaerales</taxon>
        <taxon>Nitrososphaeraceae</taxon>
        <taxon>Candidatus Nitrosocosmicus</taxon>
    </lineage>
</organism>
<sequence>MSISYYLIKIPQDLGVNFSIIENSYTFSIQYFRLLKSIDKIDFEKRNGIIPVVVQDIRTKDILMLGYANKYALTKTVETGNAHFWSTSHNRLWMKGEESGNIQPVEKILVDCDSDALLYLVNSMKPACHTGNRSCFHNELG</sequence>
<dbReference type="PANTHER" id="PTHR42945">
    <property type="entry name" value="HISTIDINE BIOSYNTHESIS BIFUNCTIONAL PROTEIN"/>
    <property type="match status" value="1"/>
</dbReference>
<keyword evidence="6" id="KW-0368">Histidine biosynthesis</keyword>
<dbReference type="Proteomes" id="UP000058925">
    <property type="component" value="Chromosome"/>
</dbReference>
<name>A0A654LWG5_9ARCH</name>
<proteinExistence type="predicted"/>
<dbReference type="GO" id="GO:0000105">
    <property type="term" value="P:L-histidine biosynthetic process"/>
    <property type="evidence" value="ECO:0007669"/>
    <property type="project" value="UniProtKB-UniPathway"/>
</dbReference>
<gene>
    <name evidence="8" type="ORF">NMY3_00487</name>
</gene>
<keyword evidence="5 8" id="KW-0378">Hydrolase</keyword>
<evidence type="ECO:0000313" key="8">
    <source>
        <dbReference type="EMBL" id="ALI34699.1"/>
    </source>
</evidence>
<evidence type="ECO:0000256" key="4">
    <source>
        <dbReference type="ARBA" id="ARBA00022605"/>
    </source>
</evidence>
<feature type="domain" description="Phosphoribosyl-AMP cyclohydrolase" evidence="7">
    <location>
        <begin position="64"/>
        <end position="137"/>
    </location>
</feature>
<accession>A0A654LWG5</accession>
<evidence type="ECO:0000256" key="5">
    <source>
        <dbReference type="ARBA" id="ARBA00022801"/>
    </source>
</evidence>
<keyword evidence="9" id="KW-1185">Reference proteome</keyword>
<dbReference type="NCBIfam" id="NF000768">
    <property type="entry name" value="PRK00051.1"/>
    <property type="match status" value="1"/>
</dbReference>
<evidence type="ECO:0000256" key="2">
    <source>
        <dbReference type="ARBA" id="ARBA00005169"/>
    </source>
</evidence>
<dbReference type="Pfam" id="PF01502">
    <property type="entry name" value="PRA-CH"/>
    <property type="match status" value="1"/>
</dbReference>
<dbReference type="EMBL" id="CP012850">
    <property type="protein sequence ID" value="ALI34699.1"/>
    <property type="molecule type" value="Genomic_DNA"/>
</dbReference>
<evidence type="ECO:0000256" key="1">
    <source>
        <dbReference type="ARBA" id="ARBA00000024"/>
    </source>
</evidence>
<comment type="pathway">
    <text evidence="2">Amino-acid biosynthesis; L-histidine biosynthesis; L-histidine from 5-phospho-alpha-D-ribose 1-diphosphate: step 3/9.</text>
</comment>
<evidence type="ECO:0000259" key="7">
    <source>
        <dbReference type="Pfam" id="PF01502"/>
    </source>
</evidence>
<evidence type="ECO:0000256" key="6">
    <source>
        <dbReference type="ARBA" id="ARBA00023102"/>
    </source>
</evidence>
<dbReference type="GO" id="GO:0004635">
    <property type="term" value="F:phosphoribosyl-AMP cyclohydrolase activity"/>
    <property type="evidence" value="ECO:0007669"/>
    <property type="project" value="UniProtKB-EC"/>
</dbReference>
<dbReference type="GO" id="GO:0004636">
    <property type="term" value="F:phosphoribosyl-ATP diphosphatase activity"/>
    <property type="evidence" value="ECO:0007669"/>
    <property type="project" value="UniProtKB-ARBA"/>
</dbReference>
<evidence type="ECO:0000313" key="9">
    <source>
        <dbReference type="Proteomes" id="UP000058925"/>
    </source>
</evidence>
<dbReference type="KEGG" id="taa:NMY3_00487"/>
<protein>
    <recommendedName>
        <fullName evidence="3">phosphoribosyl-AMP cyclohydrolase</fullName>
        <ecNumber evidence="3">3.5.4.19</ecNumber>
    </recommendedName>
</protein>
<dbReference type="EC" id="3.5.4.19" evidence="3"/>
<dbReference type="OrthoDB" id="5853at2157"/>
<dbReference type="Gene3D" id="3.10.20.810">
    <property type="entry name" value="Phosphoribosyl-AMP cyclohydrolase"/>
    <property type="match status" value="1"/>
</dbReference>
<dbReference type="SUPFAM" id="SSF141734">
    <property type="entry name" value="HisI-like"/>
    <property type="match status" value="1"/>
</dbReference>